<dbReference type="Pfam" id="PF25917">
    <property type="entry name" value="BSH_RND"/>
    <property type="match status" value="1"/>
</dbReference>
<proteinExistence type="predicted"/>
<dbReference type="Pfam" id="PF25963">
    <property type="entry name" value="Beta-barrel_AAEA"/>
    <property type="match status" value="1"/>
</dbReference>
<dbReference type="OrthoDB" id="9811754at2"/>
<evidence type="ECO:0000256" key="2">
    <source>
        <dbReference type="SAM" id="Coils"/>
    </source>
</evidence>
<dbReference type="GO" id="GO:0030313">
    <property type="term" value="C:cell envelope"/>
    <property type="evidence" value="ECO:0007669"/>
    <property type="project" value="UniProtKB-SubCell"/>
</dbReference>
<feature type="transmembrane region" description="Helical" evidence="4">
    <location>
        <begin position="35"/>
        <end position="53"/>
    </location>
</feature>
<evidence type="ECO:0000259" key="5">
    <source>
        <dbReference type="Pfam" id="PF25917"/>
    </source>
</evidence>
<dbReference type="RefSeq" id="WP_008601163.1">
    <property type="nucleotide sequence ID" value="NZ_AMRV01000003.1"/>
</dbReference>
<accession>M2TNX0</accession>
<dbReference type="PANTHER" id="PTHR30386:SF19">
    <property type="entry name" value="MULTIDRUG EXPORT PROTEIN EMRA-RELATED"/>
    <property type="match status" value="1"/>
</dbReference>
<keyword evidence="4" id="KW-0472">Membrane</keyword>
<dbReference type="PANTHER" id="PTHR30386">
    <property type="entry name" value="MEMBRANE FUSION SUBUNIT OF EMRAB-TOLC MULTIDRUG EFFLUX PUMP"/>
    <property type="match status" value="1"/>
</dbReference>
<feature type="compositionally biased region" description="Low complexity" evidence="3">
    <location>
        <begin position="8"/>
        <end position="23"/>
    </location>
</feature>
<dbReference type="SUPFAM" id="SSF111369">
    <property type="entry name" value="HlyD-like secretion proteins"/>
    <property type="match status" value="1"/>
</dbReference>
<organism evidence="7 8">
    <name type="scientific">Pacificimonas flava</name>
    <dbReference type="NCBI Taxonomy" id="1234595"/>
    <lineage>
        <taxon>Bacteria</taxon>
        <taxon>Pseudomonadati</taxon>
        <taxon>Pseudomonadota</taxon>
        <taxon>Alphaproteobacteria</taxon>
        <taxon>Sphingomonadales</taxon>
        <taxon>Sphingosinicellaceae</taxon>
        <taxon>Pacificimonas</taxon>
    </lineage>
</organism>
<dbReference type="Proteomes" id="UP000011717">
    <property type="component" value="Unassembled WGS sequence"/>
</dbReference>
<dbReference type="InterPro" id="IPR050739">
    <property type="entry name" value="MFP"/>
</dbReference>
<comment type="subcellular location">
    <subcellularLocation>
        <location evidence="1">Cell envelope</location>
    </subcellularLocation>
</comment>
<dbReference type="Gene3D" id="2.40.50.100">
    <property type="match status" value="1"/>
</dbReference>
<evidence type="ECO:0000256" key="4">
    <source>
        <dbReference type="SAM" id="Phobius"/>
    </source>
</evidence>
<dbReference type="EMBL" id="AMRV01000003">
    <property type="protein sequence ID" value="EMD83431.1"/>
    <property type="molecule type" value="Genomic_DNA"/>
</dbReference>
<feature type="region of interest" description="Disordered" evidence="3">
    <location>
        <begin position="1"/>
        <end position="25"/>
    </location>
</feature>
<feature type="coiled-coil region" evidence="2">
    <location>
        <begin position="168"/>
        <end position="227"/>
    </location>
</feature>
<dbReference type="InterPro" id="IPR058625">
    <property type="entry name" value="MdtA-like_BSH"/>
</dbReference>
<keyword evidence="4" id="KW-1133">Transmembrane helix</keyword>
<evidence type="ECO:0000313" key="8">
    <source>
        <dbReference type="Proteomes" id="UP000011717"/>
    </source>
</evidence>
<feature type="domain" description="p-hydroxybenzoic acid efflux pump subunit AaeA-like beta-barrel" evidence="6">
    <location>
        <begin position="263"/>
        <end position="351"/>
    </location>
</feature>
<feature type="region of interest" description="Disordered" evidence="3">
    <location>
        <begin position="356"/>
        <end position="391"/>
    </location>
</feature>
<reference evidence="7 8" key="1">
    <citation type="journal article" date="2013" name="Genome Announc.">
        <title>Draft Genome Sequence of Strain JLT2015T, Belonging to the Family Sphingomonadaceae of the Alphaproteobacteria.</title>
        <authorList>
            <person name="Tang K."/>
            <person name="Liu K."/>
            <person name="Li S."/>
            <person name="Jiao N."/>
        </authorList>
    </citation>
    <scope>NUCLEOTIDE SEQUENCE [LARGE SCALE GENOMIC DNA]</scope>
    <source>
        <strain evidence="7 8">JLT2015</strain>
    </source>
</reference>
<comment type="caution">
    <text evidence="7">The sequence shown here is derived from an EMBL/GenBank/DDBJ whole genome shotgun (WGS) entry which is preliminary data.</text>
</comment>
<dbReference type="Gene3D" id="1.10.287.470">
    <property type="entry name" value="Helix hairpin bin"/>
    <property type="match status" value="1"/>
</dbReference>
<dbReference type="Gene3D" id="2.40.30.170">
    <property type="match status" value="1"/>
</dbReference>
<protein>
    <submittedName>
        <fullName evidence="7">Membrane fusion component of tripartite multidrug resistance system</fullName>
    </submittedName>
</protein>
<keyword evidence="2" id="KW-0175">Coiled coil</keyword>
<name>M2TNX0_9SPHN</name>
<evidence type="ECO:0000256" key="1">
    <source>
        <dbReference type="ARBA" id="ARBA00004196"/>
    </source>
</evidence>
<evidence type="ECO:0000259" key="6">
    <source>
        <dbReference type="Pfam" id="PF25963"/>
    </source>
</evidence>
<keyword evidence="4" id="KW-0812">Transmembrane</keyword>
<dbReference type="GO" id="GO:0055085">
    <property type="term" value="P:transmembrane transport"/>
    <property type="evidence" value="ECO:0007669"/>
    <property type="project" value="InterPro"/>
</dbReference>
<gene>
    <name evidence="7" type="ORF">C725_1332</name>
</gene>
<keyword evidence="8" id="KW-1185">Reference proteome</keyword>
<sequence>MADRDPELNAAARETAATANSPAETSNRSRWRLPLMLLVPLVLIVAGGAWWWLNAGTVSTDNAYVQQDMVSISPEVSGRIAEVLVDENDTVRAGDLLFRIDPEPFRIALASAEAELAAAKVNVESLTATSEGTSVDIAAAREDIRFAADQFERQQALLDRGFTTRTGFESAQHDLQQARERLRNAEAAQRSASAPLGKGGGTTYPAIAAAQARVDEARLNLERTEIHAPHDGRIAQTDRLQVGQQIVSGVPAVSIVKEGRSWIEANFKETDLARMLPGQPATVEIDAYPGLELTGHVESLGAGTGSEFSLLPAQNATGNWVKVTQRVPIRIALDEASPRPLIAGLSVDVSVDVSGDGEAAKSIRPRQPQRPGSSTAQEAPAELASAGHARR</sequence>
<evidence type="ECO:0000313" key="7">
    <source>
        <dbReference type="EMBL" id="EMD83431.1"/>
    </source>
</evidence>
<evidence type="ECO:0000256" key="3">
    <source>
        <dbReference type="SAM" id="MobiDB-lite"/>
    </source>
</evidence>
<feature type="domain" description="Multidrug resistance protein MdtA-like barrel-sandwich hybrid" evidence="5">
    <location>
        <begin position="69"/>
        <end position="256"/>
    </location>
</feature>
<dbReference type="InterPro" id="IPR058634">
    <property type="entry name" value="AaeA-lik-b-barrel"/>
</dbReference>
<dbReference type="AlphaFoldDB" id="M2TNX0"/>